<evidence type="ECO:0008006" key="3">
    <source>
        <dbReference type="Google" id="ProtNLM"/>
    </source>
</evidence>
<gene>
    <name evidence="1" type="ORF">NSMM_190019</name>
</gene>
<evidence type="ECO:0000313" key="1">
    <source>
        <dbReference type="EMBL" id="SCZ84502.1"/>
    </source>
</evidence>
<evidence type="ECO:0000313" key="2">
    <source>
        <dbReference type="Proteomes" id="UP000198729"/>
    </source>
</evidence>
<name>A0A1G5SBG4_9PROT</name>
<sequence>MKDSIPSQLRFPAFDGFSVRADFEGGALSSDFGAVQLRGVDKQRGLIARCRHDSGFPPCFLL</sequence>
<dbReference type="Proteomes" id="UP000198729">
    <property type="component" value="Unassembled WGS sequence"/>
</dbReference>
<dbReference type="AlphaFoldDB" id="A0A1G5SBG4"/>
<reference evidence="1 2" key="1">
    <citation type="submission" date="2016-10" db="EMBL/GenBank/DDBJ databases">
        <authorList>
            <person name="de Groot N.N."/>
        </authorList>
    </citation>
    <scope>NUCLEOTIDE SEQUENCE [LARGE SCALE GENOMIC DNA]</scope>
    <source>
        <strain evidence="1">1</strain>
    </source>
</reference>
<keyword evidence="2" id="KW-1185">Reference proteome</keyword>
<accession>A0A1G5SBG4</accession>
<protein>
    <recommendedName>
        <fullName evidence="3">Transposase DDE domain-containing protein</fullName>
    </recommendedName>
</protein>
<dbReference type="EMBL" id="FMWO01000024">
    <property type="protein sequence ID" value="SCZ84502.1"/>
    <property type="molecule type" value="Genomic_DNA"/>
</dbReference>
<proteinExistence type="predicted"/>
<organism evidence="1 2">
    <name type="scientific">Nitrosomonas mobilis</name>
    <dbReference type="NCBI Taxonomy" id="51642"/>
    <lineage>
        <taxon>Bacteria</taxon>
        <taxon>Pseudomonadati</taxon>
        <taxon>Pseudomonadota</taxon>
        <taxon>Betaproteobacteria</taxon>
        <taxon>Nitrosomonadales</taxon>
        <taxon>Nitrosomonadaceae</taxon>
        <taxon>Nitrosomonas</taxon>
    </lineage>
</organism>